<evidence type="ECO:0000256" key="3">
    <source>
        <dbReference type="ARBA" id="ARBA00023004"/>
    </source>
</evidence>
<dbReference type="EMBL" id="JBHRTP010000036">
    <property type="protein sequence ID" value="MFC3108758.1"/>
    <property type="molecule type" value="Genomic_DNA"/>
</dbReference>
<name>A0ABV7F131_9BURK</name>
<comment type="caution">
    <text evidence="5">The sequence shown here is derived from an EMBL/GenBank/DDBJ whole genome shotgun (WGS) entry which is preliminary data.</text>
</comment>
<feature type="domain" description="Hemerythrin-like" evidence="4">
    <location>
        <begin position="14"/>
        <end position="118"/>
    </location>
</feature>
<dbReference type="InterPro" id="IPR035938">
    <property type="entry name" value="Hemerythrin-like_sf"/>
</dbReference>
<dbReference type="PANTHER" id="PTHR37164:SF1">
    <property type="entry name" value="BACTERIOHEMERYTHRIN"/>
    <property type="match status" value="1"/>
</dbReference>
<dbReference type="Pfam" id="PF01814">
    <property type="entry name" value="Hemerythrin"/>
    <property type="match status" value="1"/>
</dbReference>
<evidence type="ECO:0000256" key="2">
    <source>
        <dbReference type="ARBA" id="ARBA00022723"/>
    </source>
</evidence>
<keyword evidence="6" id="KW-1185">Reference proteome</keyword>
<dbReference type="InterPro" id="IPR012312">
    <property type="entry name" value="Hemerythrin-like"/>
</dbReference>
<dbReference type="Gene3D" id="1.20.120.50">
    <property type="entry name" value="Hemerythrin-like"/>
    <property type="match status" value="1"/>
</dbReference>
<protein>
    <submittedName>
        <fullName evidence="5">Bacteriohemerythrin</fullName>
    </submittedName>
</protein>
<dbReference type="RefSeq" id="WP_390331649.1">
    <property type="nucleotide sequence ID" value="NZ_JBHRTP010000036.1"/>
</dbReference>
<dbReference type="SUPFAM" id="SSF47188">
    <property type="entry name" value="Hemerythrin-like"/>
    <property type="match status" value="1"/>
</dbReference>
<comment type="similarity">
    <text evidence="1">Belongs to the hemerythrin family.</text>
</comment>
<dbReference type="CDD" id="cd12107">
    <property type="entry name" value="Hemerythrin"/>
    <property type="match status" value="1"/>
</dbReference>
<evidence type="ECO:0000259" key="4">
    <source>
        <dbReference type="Pfam" id="PF01814"/>
    </source>
</evidence>
<evidence type="ECO:0000313" key="6">
    <source>
        <dbReference type="Proteomes" id="UP001595530"/>
    </source>
</evidence>
<accession>A0ABV7F131</accession>
<dbReference type="InterPro" id="IPR012827">
    <property type="entry name" value="Hemerythrin_metal-bd"/>
</dbReference>
<dbReference type="Proteomes" id="UP001595530">
    <property type="component" value="Unassembled WGS sequence"/>
</dbReference>
<evidence type="ECO:0000313" key="5">
    <source>
        <dbReference type="EMBL" id="MFC3108758.1"/>
    </source>
</evidence>
<proteinExistence type="inferred from homology"/>
<keyword evidence="3" id="KW-0408">Iron</keyword>
<sequence>MMEELVWSPEMSSGVPAMDDAHKALVAELAHLLTAPYREFGAGLFALIAEIERDFREEEALMEEIDFPMLRSHREQHASVLSALHHVVPDVMQGECASARKVIELLPQWFLRHMSTMDIALAVALDLAGFQANPSAITIPQTMS</sequence>
<evidence type="ECO:0000256" key="1">
    <source>
        <dbReference type="ARBA" id="ARBA00010587"/>
    </source>
</evidence>
<organism evidence="5 6">
    <name type="scientific">Undibacterium arcticum</name>
    <dbReference type="NCBI Taxonomy" id="1762892"/>
    <lineage>
        <taxon>Bacteria</taxon>
        <taxon>Pseudomonadati</taxon>
        <taxon>Pseudomonadota</taxon>
        <taxon>Betaproteobacteria</taxon>
        <taxon>Burkholderiales</taxon>
        <taxon>Oxalobacteraceae</taxon>
        <taxon>Undibacterium</taxon>
    </lineage>
</organism>
<dbReference type="InterPro" id="IPR050669">
    <property type="entry name" value="Hemerythrin"/>
</dbReference>
<dbReference type="NCBIfam" id="TIGR02481">
    <property type="entry name" value="hemeryth_dom"/>
    <property type="match status" value="1"/>
</dbReference>
<dbReference type="PANTHER" id="PTHR37164">
    <property type="entry name" value="BACTERIOHEMERYTHRIN"/>
    <property type="match status" value="1"/>
</dbReference>
<reference evidence="6" key="1">
    <citation type="journal article" date="2019" name="Int. J. Syst. Evol. Microbiol.">
        <title>The Global Catalogue of Microorganisms (GCM) 10K type strain sequencing project: providing services to taxonomists for standard genome sequencing and annotation.</title>
        <authorList>
            <consortium name="The Broad Institute Genomics Platform"/>
            <consortium name="The Broad Institute Genome Sequencing Center for Infectious Disease"/>
            <person name="Wu L."/>
            <person name="Ma J."/>
        </authorList>
    </citation>
    <scope>NUCLEOTIDE SEQUENCE [LARGE SCALE GENOMIC DNA]</scope>
    <source>
        <strain evidence="6">KCTC 42986</strain>
    </source>
</reference>
<gene>
    <name evidence="5" type="ORF">ACFOFO_12425</name>
</gene>
<keyword evidence="2" id="KW-0479">Metal-binding</keyword>